<dbReference type="AlphaFoldDB" id="A0A6N7KYE8"/>
<dbReference type="NCBIfam" id="NF038083">
    <property type="entry name" value="CU044_5270_fam"/>
    <property type="match status" value="1"/>
</dbReference>
<feature type="region of interest" description="Disordered" evidence="1">
    <location>
        <begin position="289"/>
        <end position="313"/>
    </location>
</feature>
<feature type="compositionally biased region" description="Pro residues" evidence="1">
    <location>
        <begin position="290"/>
        <end position="301"/>
    </location>
</feature>
<accession>A0A6N7KYE8</accession>
<dbReference type="EMBL" id="WBOF01000003">
    <property type="protein sequence ID" value="MQS16570.1"/>
    <property type="molecule type" value="Genomic_DNA"/>
</dbReference>
<dbReference type="Proteomes" id="UP000450000">
    <property type="component" value="Unassembled WGS sequence"/>
</dbReference>
<feature type="compositionally biased region" description="Low complexity" evidence="1">
    <location>
        <begin position="46"/>
        <end position="60"/>
    </location>
</feature>
<gene>
    <name evidence="2" type="ORF">F7Q99_31375</name>
</gene>
<dbReference type="InterPro" id="IPR047789">
    <property type="entry name" value="CU044_5270-like"/>
</dbReference>
<protein>
    <recommendedName>
        <fullName evidence="4">CU044_5270 family protein</fullName>
    </recommendedName>
</protein>
<reference evidence="2 3" key="1">
    <citation type="submission" date="2019-09" db="EMBL/GenBank/DDBJ databases">
        <title>Genome Sequences of Streptomyces kaniharaensis ATCC 21070.</title>
        <authorList>
            <person name="Zhu W."/>
            <person name="De Crecy-Lagard V."/>
            <person name="Richards N.G."/>
        </authorList>
    </citation>
    <scope>NUCLEOTIDE SEQUENCE [LARGE SCALE GENOMIC DNA]</scope>
    <source>
        <strain evidence="2 3">SF-557</strain>
    </source>
</reference>
<organism evidence="2 3">
    <name type="scientific">Streptomyces kaniharaensis</name>
    <dbReference type="NCBI Taxonomy" id="212423"/>
    <lineage>
        <taxon>Bacteria</taxon>
        <taxon>Bacillati</taxon>
        <taxon>Actinomycetota</taxon>
        <taxon>Actinomycetes</taxon>
        <taxon>Kitasatosporales</taxon>
        <taxon>Streptomycetaceae</taxon>
        <taxon>Streptomyces</taxon>
    </lineage>
</organism>
<evidence type="ECO:0008006" key="4">
    <source>
        <dbReference type="Google" id="ProtNLM"/>
    </source>
</evidence>
<keyword evidence="3" id="KW-1185">Reference proteome</keyword>
<proteinExistence type="predicted"/>
<evidence type="ECO:0000313" key="3">
    <source>
        <dbReference type="Proteomes" id="UP000450000"/>
    </source>
</evidence>
<feature type="region of interest" description="Disordered" evidence="1">
    <location>
        <begin position="43"/>
        <end position="79"/>
    </location>
</feature>
<sequence length="333" mass="34205">MSEIAAETNAARPRRRLVWTVAAPLAVGALAAVTVVSIPDRDHGDAAPAAPTLSASSAPATPTPSASPTPSATPAPEPTDAAGLLARAAKAAASSPDPGARATQFVYRREIQDGARETKHERKSWFPVDGKSGGLILDPTMGNGRSPWPARLSDVPGAPRTASFDAPTYKFVASLPTDPQQLLQQLLSFDRAKRVSGMPMTPKMYNQFAFGDVQMIFQNIAAPPTVAGALMEAAAKIPGTAVVADEADAAGRHGVAVVGTNGTMRVALIFDKTTGAFLGVREVLLSDLPPAGPDGLPPAGNPSPGAGDGKGFDYASAILTSTIVDKLEAEPSN</sequence>
<evidence type="ECO:0000313" key="2">
    <source>
        <dbReference type="EMBL" id="MQS16570.1"/>
    </source>
</evidence>
<dbReference type="OrthoDB" id="3387554at2"/>
<comment type="caution">
    <text evidence="2">The sequence shown here is derived from an EMBL/GenBank/DDBJ whole genome shotgun (WGS) entry which is preliminary data.</text>
</comment>
<feature type="compositionally biased region" description="Pro residues" evidence="1">
    <location>
        <begin position="61"/>
        <end position="77"/>
    </location>
</feature>
<name>A0A6N7KYE8_9ACTN</name>
<evidence type="ECO:0000256" key="1">
    <source>
        <dbReference type="SAM" id="MobiDB-lite"/>
    </source>
</evidence>